<reference evidence="2 3" key="1">
    <citation type="submission" date="2018-07" db="EMBL/GenBank/DDBJ databases">
        <title>Parabacteroides acidifaciens nov. sp., isolated from human feces.</title>
        <authorList>
            <person name="Wang Y.J."/>
        </authorList>
    </citation>
    <scope>NUCLEOTIDE SEQUENCE [LARGE SCALE GENOMIC DNA]</scope>
    <source>
        <strain evidence="2 3">426-9</strain>
    </source>
</reference>
<evidence type="ECO:0000313" key="1">
    <source>
        <dbReference type="EMBL" id="MBC8603521.1"/>
    </source>
</evidence>
<proteinExistence type="predicted"/>
<dbReference type="Proteomes" id="UP000256321">
    <property type="component" value="Unassembled WGS sequence"/>
</dbReference>
<name>A0A3D8HAJ8_9BACT</name>
<evidence type="ECO:0000313" key="4">
    <source>
        <dbReference type="Proteomes" id="UP000629596"/>
    </source>
</evidence>
<organism evidence="2 3">
    <name type="scientific">Parabacteroides acidifaciens</name>
    <dbReference type="NCBI Taxonomy" id="2290935"/>
    <lineage>
        <taxon>Bacteria</taxon>
        <taxon>Pseudomonadati</taxon>
        <taxon>Bacteroidota</taxon>
        <taxon>Bacteroidia</taxon>
        <taxon>Bacteroidales</taxon>
        <taxon>Tannerellaceae</taxon>
        <taxon>Parabacteroides</taxon>
    </lineage>
</organism>
<sequence>MSEQSLNRRREDLIKRIREIDDEDLLISLEDKIYDYQEGNSAMPIPDILREPDTVEGLRSLIDQVLEEDRKGEMQDTEEMFAELDKEFGLV</sequence>
<evidence type="ECO:0000313" key="2">
    <source>
        <dbReference type="EMBL" id="RDU47760.1"/>
    </source>
</evidence>
<protein>
    <submittedName>
        <fullName evidence="2">Uncharacterized protein</fullName>
    </submittedName>
</protein>
<dbReference type="RefSeq" id="WP_115501014.1">
    <property type="nucleotide sequence ID" value="NZ_JACRTI010000062.1"/>
</dbReference>
<dbReference type="EMBL" id="QREV01000062">
    <property type="protein sequence ID" value="RDU47760.1"/>
    <property type="molecule type" value="Genomic_DNA"/>
</dbReference>
<keyword evidence="4" id="KW-1185">Reference proteome</keyword>
<comment type="caution">
    <text evidence="2">The sequence shown here is derived from an EMBL/GenBank/DDBJ whole genome shotgun (WGS) entry which is preliminary data.</text>
</comment>
<evidence type="ECO:0000313" key="3">
    <source>
        <dbReference type="Proteomes" id="UP000256321"/>
    </source>
</evidence>
<reference evidence="1 4" key="2">
    <citation type="submission" date="2020-08" db="EMBL/GenBank/DDBJ databases">
        <title>Genome public.</title>
        <authorList>
            <person name="Liu C."/>
            <person name="Sun Q."/>
        </authorList>
    </citation>
    <scope>NUCLEOTIDE SEQUENCE [LARGE SCALE GENOMIC DNA]</scope>
    <source>
        <strain evidence="1 4">426_9</strain>
    </source>
</reference>
<gene>
    <name evidence="2" type="ORF">DWU89_17995</name>
    <name evidence="1" type="ORF">H8784_17565</name>
</gene>
<accession>A0A3D8HAJ8</accession>
<dbReference type="EMBL" id="JACRTI010000062">
    <property type="protein sequence ID" value="MBC8603521.1"/>
    <property type="molecule type" value="Genomic_DNA"/>
</dbReference>
<dbReference type="Proteomes" id="UP000629596">
    <property type="component" value="Unassembled WGS sequence"/>
</dbReference>
<dbReference type="AlphaFoldDB" id="A0A3D8HAJ8"/>